<gene>
    <name evidence="3" type="ORF">I6G51_11860</name>
    <name evidence="4" type="ORF">NCTC10288_00508</name>
</gene>
<evidence type="ECO:0000313" key="6">
    <source>
        <dbReference type="Proteomes" id="UP000594905"/>
    </source>
</evidence>
<name>A0A2X4RAD3_9CORY</name>
<dbReference type="STRING" id="38301.NX84_10770"/>
<accession>A0A2X4RAD3</accession>
<dbReference type="RefSeq" id="WP_039676481.1">
    <property type="nucleotide sequence ID" value="NZ_CP065689.1"/>
</dbReference>
<dbReference type="GeneID" id="70782447"/>
<keyword evidence="6" id="KW-1185">Reference proteome</keyword>
<comment type="similarity">
    <text evidence="1">Belongs to the sulfatase family.</text>
</comment>
<dbReference type="OrthoDB" id="4404473at2"/>
<protein>
    <submittedName>
        <fullName evidence="4">Uncharacterized protein</fullName>
    </submittedName>
</protein>
<dbReference type="Gene3D" id="3.40.720.10">
    <property type="entry name" value="Alkaline Phosphatase, subunit A"/>
    <property type="match status" value="1"/>
</dbReference>
<sequence length="215" mass="23004">MDITLATFDHAPDAALKGKRFRNAWAPSESYAQSRRGVLTGQYPQRGATTRITEVFEEAGYEIRQDTDGVSAAQNVFRLLEQPDPAAVTSLDGIVAVCSLQASEDGTAPMSLLWPGVAEDGESIELVSPLDLAPTLAAIAGLDVRPNAALSFDGLNLVPLLRYGAAGHAALFFDNGVRMMDATLIDGTATPPSALPRLQEEWGLWKSFMDMGPLQ</sequence>
<dbReference type="EMBL" id="LS483460">
    <property type="protein sequence ID" value="SQH98863.1"/>
    <property type="molecule type" value="Genomic_DNA"/>
</dbReference>
<evidence type="ECO:0000313" key="3">
    <source>
        <dbReference type="EMBL" id="QPS59547.1"/>
    </source>
</evidence>
<evidence type="ECO:0000313" key="5">
    <source>
        <dbReference type="Proteomes" id="UP000249264"/>
    </source>
</evidence>
<evidence type="ECO:0000256" key="2">
    <source>
        <dbReference type="ARBA" id="ARBA00022801"/>
    </source>
</evidence>
<dbReference type="GO" id="GO:0004065">
    <property type="term" value="F:arylsulfatase activity"/>
    <property type="evidence" value="ECO:0007669"/>
    <property type="project" value="TreeGrafter"/>
</dbReference>
<dbReference type="AlphaFoldDB" id="A0A2X4RAD3"/>
<dbReference type="KEGG" id="cmin:NCTC10288_00508"/>
<dbReference type="EMBL" id="CP065689">
    <property type="protein sequence ID" value="QPS59547.1"/>
    <property type="molecule type" value="Genomic_DNA"/>
</dbReference>
<dbReference type="InterPro" id="IPR017850">
    <property type="entry name" value="Alkaline_phosphatase_core_sf"/>
</dbReference>
<dbReference type="InterPro" id="IPR050738">
    <property type="entry name" value="Sulfatase"/>
</dbReference>
<evidence type="ECO:0000256" key="1">
    <source>
        <dbReference type="ARBA" id="ARBA00008779"/>
    </source>
</evidence>
<proteinExistence type="inferred from homology"/>
<reference evidence="4 5" key="1">
    <citation type="submission" date="2018-06" db="EMBL/GenBank/DDBJ databases">
        <authorList>
            <consortium name="Pathogen Informatics"/>
            <person name="Doyle S."/>
        </authorList>
    </citation>
    <scope>NUCLEOTIDE SEQUENCE [LARGE SCALE GENOMIC DNA]</scope>
    <source>
        <strain evidence="4 5">NCTC10288</strain>
    </source>
</reference>
<dbReference type="Proteomes" id="UP000249264">
    <property type="component" value="Chromosome 1"/>
</dbReference>
<dbReference type="Proteomes" id="UP000594905">
    <property type="component" value="Chromosome"/>
</dbReference>
<organism evidence="4 5">
    <name type="scientific">Corynebacterium minutissimum</name>
    <dbReference type="NCBI Taxonomy" id="38301"/>
    <lineage>
        <taxon>Bacteria</taxon>
        <taxon>Bacillati</taxon>
        <taxon>Actinomycetota</taxon>
        <taxon>Actinomycetes</taxon>
        <taxon>Mycobacteriales</taxon>
        <taxon>Corynebacteriaceae</taxon>
        <taxon>Corynebacterium</taxon>
    </lineage>
</organism>
<dbReference type="PANTHER" id="PTHR42693">
    <property type="entry name" value="ARYLSULFATASE FAMILY MEMBER"/>
    <property type="match status" value="1"/>
</dbReference>
<evidence type="ECO:0000313" key="4">
    <source>
        <dbReference type="EMBL" id="SQH98863.1"/>
    </source>
</evidence>
<reference evidence="3 6" key="2">
    <citation type="submission" date="2020-12" db="EMBL/GenBank/DDBJ databases">
        <title>FDA dAtabase for Regulatory Grade micrObial Sequences (FDA-ARGOS): Supporting development and validation of Infectious Disease Dx tests.</title>
        <authorList>
            <person name="Sproer C."/>
            <person name="Gronow S."/>
            <person name="Severitt S."/>
            <person name="Schroder I."/>
            <person name="Tallon L."/>
            <person name="Sadzewicz L."/>
            <person name="Zhao X."/>
            <person name="Boylan J."/>
            <person name="Ott S."/>
            <person name="Bowen H."/>
            <person name="Vavikolanu K."/>
            <person name="Mehta A."/>
            <person name="Aluvathingal J."/>
            <person name="Nadendla S."/>
            <person name="Lowell S."/>
            <person name="Myers T."/>
            <person name="Yan Y."/>
            <person name="Sichtig H."/>
        </authorList>
    </citation>
    <scope>NUCLEOTIDE SEQUENCE [LARGE SCALE GENOMIC DNA]</scope>
    <source>
        <strain evidence="3 6">FDAARGOS_894</strain>
    </source>
</reference>
<dbReference type="PANTHER" id="PTHR42693:SF53">
    <property type="entry name" value="ENDO-4-O-SULFATASE"/>
    <property type="match status" value="1"/>
</dbReference>
<keyword evidence="2" id="KW-0378">Hydrolase</keyword>
<dbReference type="SUPFAM" id="SSF53649">
    <property type="entry name" value="Alkaline phosphatase-like"/>
    <property type="match status" value="1"/>
</dbReference>